<protein>
    <recommendedName>
        <fullName evidence="3">BTB domain-containing protein</fullName>
    </recommendedName>
</protein>
<evidence type="ECO:0000313" key="2">
    <source>
        <dbReference type="Proteomes" id="UP001310890"/>
    </source>
</evidence>
<evidence type="ECO:0000313" key="1">
    <source>
        <dbReference type="EMBL" id="KAK5118086.1"/>
    </source>
</evidence>
<reference evidence="1" key="1">
    <citation type="submission" date="2023-08" db="EMBL/GenBank/DDBJ databases">
        <title>Black Yeasts Isolated from many extreme environments.</title>
        <authorList>
            <person name="Coleine C."/>
            <person name="Stajich J.E."/>
            <person name="Selbmann L."/>
        </authorList>
    </citation>
    <scope>NUCLEOTIDE SEQUENCE</scope>
    <source>
        <strain evidence="1">CCFEE 5401</strain>
    </source>
</reference>
<dbReference type="EMBL" id="JAVRRL010000003">
    <property type="protein sequence ID" value="KAK5118086.1"/>
    <property type="molecule type" value="Genomic_DNA"/>
</dbReference>
<dbReference type="AlphaFoldDB" id="A0AAN7YJM3"/>
<name>A0AAN7YJM3_9PEZI</name>
<accession>A0AAN7YJM3</accession>
<organism evidence="1 2">
    <name type="scientific">Meristemomyces frigidus</name>
    <dbReference type="NCBI Taxonomy" id="1508187"/>
    <lineage>
        <taxon>Eukaryota</taxon>
        <taxon>Fungi</taxon>
        <taxon>Dikarya</taxon>
        <taxon>Ascomycota</taxon>
        <taxon>Pezizomycotina</taxon>
        <taxon>Dothideomycetes</taxon>
        <taxon>Dothideomycetidae</taxon>
        <taxon>Mycosphaerellales</taxon>
        <taxon>Teratosphaeriaceae</taxon>
        <taxon>Meristemomyces</taxon>
    </lineage>
</organism>
<sequence>MSLESVARGDAFVLETTAVAQGDRSPKKRKSSTLMSPTAGVLTPADNMVHIARSIDGNRTILVKRLARSSPHGGIGLIVCDAVIRDGAPHLALIFENPMNDMFQMPDDDDGDAVYLLMCLLHLRHNLLPTRLAAESLCELARLATKYQCGAAIGSMTVRWFDRLFTNSEPGTGKLVVDDWEMIQAAYLLDEPPYFRRFSDRFVLSSSQQQNRKVTSFADIAAATDQALSTLASQLQARRATQLASVRADLDLLIESCSAAFAKGAKHYIDYAPGMDPDKRGIATCCRVDEGAATLFLGALRDERIWPLTVWQGSLADTLKRIMDFRVPEYDDADKCEFCEDVKMRFTAAMCMVKQMHRERLWGVCLDCFKAGGANTGECCVEHPKMGVRAK</sequence>
<evidence type="ECO:0008006" key="3">
    <source>
        <dbReference type="Google" id="ProtNLM"/>
    </source>
</evidence>
<gene>
    <name evidence="1" type="ORF">LTR62_004132</name>
</gene>
<comment type="caution">
    <text evidence="1">The sequence shown here is derived from an EMBL/GenBank/DDBJ whole genome shotgun (WGS) entry which is preliminary data.</text>
</comment>
<proteinExistence type="predicted"/>
<dbReference type="Proteomes" id="UP001310890">
    <property type="component" value="Unassembled WGS sequence"/>
</dbReference>